<reference evidence="1 2" key="1">
    <citation type="submission" date="2024-01" db="EMBL/GenBank/DDBJ databases">
        <title>The genomes of 5 underutilized Papilionoideae crops provide insights into root nodulation and disease resistance.</title>
        <authorList>
            <person name="Yuan L."/>
        </authorList>
    </citation>
    <scope>NUCLEOTIDE SEQUENCE [LARGE SCALE GENOMIC DNA]</scope>
    <source>
        <strain evidence="1">LY-2023</strain>
        <tissue evidence="1">Leaf</tissue>
    </source>
</reference>
<proteinExistence type="predicted"/>
<evidence type="ECO:0000313" key="2">
    <source>
        <dbReference type="Proteomes" id="UP001359559"/>
    </source>
</evidence>
<sequence length="167" mass="19448">MNKMWSSLLLLDNNSSTHGLWTINKEWTNLESPIFGECELENQSSEEEHVWFIHFGKFEQWVNVIVECNMHGMYIYTCTEIVIVTAHTIRRRPFTVVFEYCLQEALNSTAENNLSSMRMNRTTSLSSINDIILPLRGERNNVYVNVIFNLTFLFLVLGDSPKAVRHI</sequence>
<organism evidence="1 2">
    <name type="scientific">Clitoria ternatea</name>
    <name type="common">Butterfly pea</name>
    <dbReference type="NCBI Taxonomy" id="43366"/>
    <lineage>
        <taxon>Eukaryota</taxon>
        <taxon>Viridiplantae</taxon>
        <taxon>Streptophyta</taxon>
        <taxon>Embryophyta</taxon>
        <taxon>Tracheophyta</taxon>
        <taxon>Spermatophyta</taxon>
        <taxon>Magnoliopsida</taxon>
        <taxon>eudicotyledons</taxon>
        <taxon>Gunneridae</taxon>
        <taxon>Pentapetalae</taxon>
        <taxon>rosids</taxon>
        <taxon>fabids</taxon>
        <taxon>Fabales</taxon>
        <taxon>Fabaceae</taxon>
        <taxon>Papilionoideae</taxon>
        <taxon>50 kb inversion clade</taxon>
        <taxon>NPAAA clade</taxon>
        <taxon>indigoferoid/millettioid clade</taxon>
        <taxon>Phaseoleae</taxon>
        <taxon>Clitoria</taxon>
    </lineage>
</organism>
<accession>A0AAN9KNV8</accession>
<name>A0AAN9KNV8_CLITE</name>
<dbReference type="Proteomes" id="UP001359559">
    <property type="component" value="Unassembled WGS sequence"/>
</dbReference>
<dbReference type="AlphaFoldDB" id="A0AAN9KNV8"/>
<comment type="caution">
    <text evidence="1">The sequence shown here is derived from an EMBL/GenBank/DDBJ whole genome shotgun (WGS) entry which is preliminary data.</text>
</comment>
<gene>
    <name evidence="1" type="ORF">RJT34_04614</name>
</gene>
<evidence type="ECO:0000313" key="1">
    <source>
        <dbReference type="EMBL" id="KAK7319886.1"/>
    </source>
</evidence>
<protein>
    <submittedName>
        <fullName evidence="1">Uncharacterized protein</fullName>
    </submittedName>
</protein>
<keyword evidence="2" id="KW-1185">Reference proteome</keyword>
<dbReference type="EMBL" id="JAYKXN010000001">
    <property type="protein sequence ID" value="KAK7319886.1"/>
    <property type="molecule type" value="Genomic_DNA"/>
</dbReference>